<accession>A0A8C6XII2</accession>
<evidence type="ECO:0000313" key="10">
    <source>
        <dbReference type="Proteomes" id="UP000694559"/>
    </source>
</evidence>
<reference evidence="9" key="2">
    <citation type="submission" date="2025-09" db="UniProtKB">
        <authorList>
            <consortium name="Ensembl"/>
        </authorList>
    </citation>
    <scope>IDENTIFICATION</scope>
</reference>
<dbReference type="GO" id="GO:0009306">
    <property type="term" value="P:protein secretion"/>
    <property type="evidence" value="ECO:0007669"/>
    <property type="project" value="TreeGrafter"/>
</dbReference>
<dbReference type="PANTHER" id="PTHR23158:SF38">
    <property type="entry name" value="MELANOMA INHIBITORY ACTIVITY PROTEIN 2"/>
    <property type="match status" value="1"/>
</dbReference>
<evidence type="ECO:0000256" key="3">
    <source>
        <dbReference type="ARBA" id="ARBA00022729"/>
    </source>
</evidence>
<evidence type="ECO:0000256" key="6">
    <source>
        <dbReference type="ARBA" id="ARBA00023180"/>
    </source>
</evidence>
<keyword evidence="5" id="KW-0175">Coiled coil</keyword>
<feature type="chain" id="PRO_5034563374" description="SH3 domain-containing protein" evidence="7">
    <location>
        <begin position="17"/>
        <end position="107"/>
    </location>
</feature>
<sequence length="107" mass="12243">MEKILTLFILSCYTDCCTVWINITSIFNFYPATMSRVLAIKDYTGPDCRYLSFKSGEEIMVYFKLSREREDLWAGSVSIGQPFLPSLEISHELPSSEIPSFPLSLKD</sequence>
<keyword evidence="2" id="KW-0728">SH3 domain</keyword>
<feature type="signal peptide" evidence="7">
    <location>
        <begin position="1"/>
        <end position="16"/>
    </location>
</feature>
<evidence type="ECO:0000256" key="5">
    <source>
        <dbReference type="ARBA" id="ARBA00023054"/>
    </source>
</evidence>
<dbReference type="OrthoDB" id="6627676at2759"/>
<feature type="domain" description="SH3" evidence="8">
    <location>
        <begin position="37"/>
        <end position="77"/>
    </location>
</feature>
<evidence type="ECO:0000313" key="9">
    <source>
        <dbReference type="Ensembl" id="ENSNNAP00000014505.1"/>
    </source>
</evidence>
<reference evidence="9" key="1">
    <citation type="submission" date="2025-08" db="UniProtKB">
        <authorList>
            <consortium name="Ensembl"/>
        </authorList>
    </citation>
    <scope>IDENTIFICATION</scope>
</reference>
<proteinExistence type="predicted"/>
<keyword evidence="6" id="KW-0325">Glycoprotein</keyword>
<dbReference type="InterPro" id="IPR051500">
    <property type="entry name" value="cTAGE_MIA/OTOR"/>
</dbReference>
<dbReference type="AlphaFoldDB" id="A0A8C6XII2"/>
<dbReference type="GO" id="GO:0070971">
    <property type="term" value="C:endoplasmic reticulum exit site"/>
    <property type="evidence" value="ECO:0007669"/>
    <property type="project" value="TreeGrafter"/>
</dbReference>
<dbReference type="Proteomes" id="UP000694559">
    <property type="component" value="Unplaced"/>
</dbReference>
<dbReference type="GO" id="GO:0005789">
    <property type="term" value="C:endoplasmic reticulum membrane"/>
    <property type="evidence" value="ECO:0007669"/>
    <property type="project" value="UniProtKB-SubCell"/>
</dbReference>
<evidence type="ECO:0000256" key="2">
    <source>
        <dbReference type="ARBA" id="ARBA00022443"/>
    </source>
</evidence>
<dbReference type="PANTHER" id="PTHR23158">
    <property type="entry name" value="MELANOMA INHIBITORY ACTIVITY-RELATED"/>
    <property type="match status" value="1"/>
</dbReference>
<dbReference type="GO" id="GO:0006888">
    <property type="term" value="P:endoplasmic reticulum to Golgi vesicle-mediated transport"/>
    <property type="evidence" value="ECO:0007669"/>
    <property type="project" value="TreeGrafter"/>
</dbReference>
<dbReference type="SUPFAM" id="SSF50044">
    <property type="entry name" value="SH3-domain"/>
    <property type="match status" value="1"/>
</dbReference>
<name>A0A8C6XII2_NAJNA</name>
<dbReference type="Gene3D" id="2.30.30.40">
    <property type="entry name" value="SH3 Domains"/>
    <property type="match status" value="1"/>
</dbReference>
<evidence type="ECO:0000256" key="4">
    <source>
        <dbReference type="ARBA" id="ARBA00022824"/>
    </source>
</evidence>
<dbReference type="Pfam" id="PF07653">
    <property type="entry name" value="SH3_2"/>
    <property type="match status" value="1"/>
</dbReference>
<keyword evidence="4" id="KW-0256">Endoplasmic reticulum</keyword>
<organism evidence="9 10">
    <name type="scientific">Naja naja</name>
    <name type="common">Indian cobra</name>
    <dbReference type="NCBI Taxonomy" id="35670"/>
    <lineage>
        <taxon>Eukaryota</taxon>
        <taxon>Metazoa</taxon>
        <taxon>Chordata</taxon>
        <taxon>Craniata</taxon>
        <taxon>Vertebrata</taxon>
        <taxon>Euteleostomi</taxon>
        <taxon>Lepidosauria</taxon>
        <taxon>Squamata</taxon>
        <taxon>Bifurcata</taxon>
        <taxon>Unidentata</taxon>
        <taxon>Episquamata</taxon>
        <taxon>Toxicofera</taxon>
        <taxon>Serpentes</taxon>
        <taxon>Colubroidea</taxon>
        <taxon>Elapidae</taxon>
        <taxon>Elapinae</taxon>
        <taxon>Naja</taxon>
    </lineage>
</organism>
<comment type="subcellular location">
    <subcellularLocation>
        <location evidence="1">Endoplasmic reticulum membrane</location>
        <topology evidence="1">Single-pass membrane protein</topology>
    </subcellularLocation>
</comment>
<protein>
    <recommendedName>
        <fullName evidence="8">SH3 domain-containing protein</fullName>
    </recommendedName>
</protein>
<evidence type="ECO:0000256" key="7">
    <source>
        <dbReference type="SAM" id="SignalP"/>
    </source>
</evidence>
<evidence type="ECO:0000259" key="8">
    <source>
        <dbReference type="Pfam" id="PF07653"/>
    </source>
</evidence>
<evidence type="ECO:0000256" key="1">
    <source>
        <dbReference type="ARBA" id="ARBA00004389"/>
    </source>
</evidence>
<dbReference type="Ensembl" id="ENSNNAT00000015208.1">
    <property type="protein sequence ID" value="ENSNNAP00000014505.1"/>
    <property type="gene ID" value="ENSNNAG00000009777.1"/>
</dbReference>
<keyword evidence="10" id="KW-1185">Reference proteome</keyword>
<keyword evidence="3 7" id="KW-0732">Signal</keyword>
<dbReference type="GeneTree" id="ENSGT00940000169554"/>
<dbReference type="GO" id="GO:0035459">
    <property type="term" value="P:vesicle cargo loading"/>
    <property type="evidence" value="ECO:0007669"/>
    <property type="project" value="TreeGrafter"/>
</dbReference>
<dbReference type="InterPro" id="IPR001452">
    <property type="entry name" value="SH3_domain"/>
</dbReference>
<dbReference type="InterPro" id="IPR036028">
    <property type="entry name" value="SH3-like_dom_sf"/>
</dbReference>